<evidence type="ECO:0000256" key="9">
    <source>
        <dbReference type="ARBA" id="ARBA00023277"/>
    </source>
</evidence>
<dbReference type="InterPro" id="IPR021720">
    <property type="entry name" value="Malectin_dom"/>
</dbReference>
<dbReference type="Gene3D" id="2.60.120.430">
    <property type="entry name" value="Galactose-binding lectin"/>
    <property type="match status" value="1"/>
</dbReference>
<dbReference type="PANTHER" id="PTHR13460">
    <property type="match status" value="1"/>
</dbReference>
<evidence type="ECO:0000256" key="5">
    <source>
        <dbReference type="ARBA" id="ARBA00022824"/>
    </source>
</evidence>
<keyword evidence="8" id="KW-0325">Glycoprotein</keyword>
<feature type="domain" description="Malectin" evidence="12">
    <location>
        <begin position="65"/>
        <end position="164"/>
    </location>
</feature>
<evidence type="ECO:0000256" key="2">
    <source>
        <dbReference type="ARBA" id="ARBA00009141"/>
    </source>
</evidence>
<evidence type="ECO:0000256" key="6">
    <source>
        <dbReference type="ARBA" id="ARBA00022989"/>
    </source>
</evidence>
<comment type="similarity">
    <text evidence="2">Belongs to the malectin family.</text>
</comment>
<dbReference type="PANTHER" id="PTHR13460:SF0">
    <property type="entry name" value="MALECTIN"/>
    <property type="match status" value="1"/>
</dbReference>
<keyword evidence="4 11" id="KW-0732">Signal</keyword>
<evidence type="ECO:0000313" key="13">
    <source>
        <dbReference type="EMBL" id="MFC6397931.1"/>
    </source>
</evidence>
<dbReference type="RefSeq" id="WP_343886745.1">
    <property type="nucleotide sequence ID" value="NZ_BAAAKI010000024.1"/>
</dbReference>
<feature type="signal peptide" evidence="11">
    <location>
        <begin position="1"/>
        <end position="22"/>
    </location>
</feature>
<keyword evidence="6" id="KW-1133">Transmembrane helix</keyword>
<evidence type="ECO:0000256" key="8">
    <source>
        <dbReference type="ARBA" id="ARBA00023180"/>
    </source>
</evidence>
<keyword evidence="9" id="KW-0119">Carbohydrate metabolism</keyword>
<dbReference type="InterPro" id="IPR039155">
    <property type="entry name" value="MLEC"/>
</dbReference>
<evidence type="ECO:0000256" key="11">
    <source>
        <dbReference type="SAM" id="SignalP"/>
    </source>
</evidence>
<comment type="subcellular location">
    <subcellularLocation>
        <location evidence="1">Endoplasmic reticulum membrane</location>
        <topology evidence="1">Single-pass type I membrane protein</topology>
    </subcellularLocation>
</comment>
<evidence type="ECO:0000313" key="14">
    <source>
        <dbReference type="Proteomes" id="UP001596266"/>
    </source>
</evidence>
<dbReference type="InterPro" id="IPR008979">
    <property type="entry name" value="Galactose-bd-like_sf"/>
</dbReference>
<evidence type="ECO:0000259" key="12">
    <source>
        <dbReference type="Pfam" id="PF11721"/>
    </source>
</evidence>
<dbReference type="Pfam" id="PF11721">
    <property type="entry name" value="Malectin"/>
    <property type="match status" value="1"/>
</dbReference>
<keyword evidence="7" id="KW-0472">Membrane</keyword>
<evidence type="ECO:0000256" key="4">
    <source>
        <dbReference type="ARBA" id="ARBA00022729"/>
    </source>
</evidence>
<feature type="chain" id="PRO_5045614558" evidence="11">
    <location>
        <begin position="23"/>
        <end position="537"/>
    </location>
</feature>
<evidence type="ECO:0000256" key="7">
    <source>
        <dbReference type="ARBA" id="ARBA00023136"/>
    </source>
</evidence>
<accession>A0ABW1X7U5</accession>
<keyword evidence="3" id="KW-0812">Transmembrane</keyword>
<comment type="caution">
    <text evidence="13">The sequence shown here is derived from an EMBL/GenBank/DDBJ whole genome shotgun (WGS) entry which is preliminary data.</text>
</comment>
<keyword evidence="14" id="KW-1185">Reference proteome</keyword>
<dbReference type="SUPFAM" id="SSF49785">
    <property type="entry name" value="Galactose-binding domain-like"/>
    <property type="match status" value="1"/>
</dbReference>
<dbReference type="EMBL" id="JBHSUA010000025">
    <property type="protein sequence ID" value="MFC6397931.1"/>
    <property type="molecule type" value="Genomic_DNA"/>
</dbReference>
<keyword evidence="5" id="KW-0256">Endoplasmic reticulum</keyword>
<sequence length="537" mass="56771">MQSRSHHALVLAAVLLLSPLPAACSAETFSFTSTAADHDIDDGQGNVWRSRAGLSGGQGFSTLLAGKTITGAKTSEIFTTNVWGKQSYSIPVPEKGDYTVTLYAAEDFFRQGGQRVFHVDAEGTRAVSNIDLAATAGYAAAYRKAFTVEVTDGALDLALAGDVNNPLLSAIRVQQGSGDASSDPVMVPTQEVSASSAATSSETPTLSPSATTSSPTASSTSTVVYKPTGTNTSGRAVGFAPDSFWFSDVSKAPLAANSAAQAADLAKQVRDYYGGVAAFNAHQYNVALETVGADVPTVDVTWVDCQNKGSLPAEIYTGSAFFKKVPIPAEAAPAVGTDGQLSIYQPSTDKLWEFWQAKKVGNTWQACWGGRIDKVSSNLGQFREGYGVSATNIALAGGMITLADVRRGKINHAMSVAIMDPAPYTQISWPAQRSDGHPAGKGLIREGQRLRLDPALDLSKYDLTPMGRMVAEAAQTYGFIVTDKSGAVAVPTESGFGEKATTGKNPWDTLLTVPDYKVLENFPWDKTQFMPVDYGRP</sequence>
<evidence type="ECO:0000256" key="3">
    <source>
        <dbReference type="ARBA" id="ARBA00022692"/>
    </source>
</evidence>
<name>A0ABW1X7U5_9ACTN</name>
<evidence type="ECO:0000256" key="10">
    <source>
        <dbReference type="SAM" id="MobiDB-lite"/>
    </source>
</evidence>
<reference evidence="14" key="1">
    <citation type="journal article" date="2019" name="Int. J. Syst. Evol. Microbiol.">
        <title>The Global Catalogue of Microorganisms (GCM) 10K type strain sequencing project: providing services to taxonomists for standard genome sequencing and annotation.</title>
        <authorList>
            <consortium name="The Broad Institute Genomics Platform"/>
            <consortium name="The Broad Institute Genome Sequencing Center for Infectious Disease"/>
            <person name="Wu L."/>
            <person name="Ma J."/>
        </authorList>
    </citation>
    <scope>NUCLEOTIDE SEQUENCE [LARGE SCALE GENOMIC DNA]</scope>
    <source>
        <strain evidence="14">CGMCC 1.15277</strain>
    </source>
</reference>
<evidence type="ECO:0000256" key="1">
    <source>
        <dbReference type="ARBA" id="ARBA00004115"/>
    </source>
</evidence>
<proteinExistence type="inferred from homology"/>
<dbReference type="Proteomes" id="UP001596266">
    <property type="component" value="Unassembled WGS sequence"/>
</dbReference>
<protein>
    <submittedName>
        <fullName evidence="13">Malectin domain-containing carbohydrate-binding protein</fullName>
    </submittedName>
</protein>
<gene>
    <name evidence="13" type="ORF">ACFP57_13190</name>
</gene>
<organism evidence="13 14">
    <name type="scientific">Luteococcus sanguinis</name>
    <dbReference type="NCBI Taxonomy" id="174038"/>
    <lineage>
        <taxon>Bacteria</taxon>
        <taxon>Bacillati</taxon>
        <taxon>Actinomycetota</taxon>
        <taxon>Actinomycetes</taxon>
        <taxon>Propionibacteriales</taxon>
        <taxon>Propionibacteriaceae</taxon>
        <taxon>Luteococcus</taxon>
    </lineage>
</organism>
<feature type="compositionally biased region" description="Low complexity" evidence="10">
    <location>
        <begin position="193"/>
        <end position="222"/>
    </location>
</feature>
<feature type="region of interest" description="Disordered" evidence="10">
    <location>
        <begin position="177"/>
        <end position="227"/>
    </location>
</feature>